<accession>A0A834WAU1</accession>
<name>A0A834WAU1_9FABA</name>
<sequence length="177" mass="19927">MGKNSVAHVVFTASSRRTSSSLVAFAVHRSPFSANSGFVKARLFNREGKEAVYEIQNSLTTSNFHHVNVKKTTSPPAKLTQEYVDIGLPTHESEQCGALFWSKHFIRRIQTYNNMFALTSMGGKIDNSTNDGEGPYMFRLHGQNMHLMGGLLPEDDESPRFSQLYIYDTDNEVSNRM</sequence>
<organism evidence="1 2">
    <name type="scientific">Senna tora</name>
    <dbReference type="NCBI Taxonomy" id="362788"/>
    <lineage>
        <taxon>Eukaryota</taxon>
        <taxon>Viridiplantae</taxon>
        <taxon>Streptophyta</taxon>
        <taxon>Embryophyta</taxon>
        <taxon>Tracheophyta</taxon>
        <taxon>Spermatophyta</taxon>
        <taxon>Magnoliopsida</taxon>
        <taxon>eudicotyledons</taxon>
        <taxon>Gunneridae</taxon>
        <taxon>Pentapetalae</taxon>
        <taxon>rosids</taxon>
        <taxon>fabids</taxon>
        <taxon>Fabales</taxon>
        <taxon>Fabaceae</taxon>
        <taxon>Caesalpinioideae</taxon>
        <taxon>Cassia clade</taxon>
        <taxon>Senna</taxon>
    </lineage>
</organism>
<proteinExistence type="predicted"/>
<evidence type="ECO:0000313" key="1">
    <source>
        <dbReference type="EMBL" id="KAF7812271.1"/>
    </source>
</evidence>
<dbReference type="PANTHER" id="PTHR45786">
    <property type="entry name" value="DNA BINDING PROTEIN-LIKE"/>
    <property type="match status" value="1"/>
</dbReference>
<evidence type="ECO:0000313" key="2">
    <source>
        <dbReference type="Proteomes" id="UP000634136"/>
    </source>
</evidence>
<dbReference type="EMBL" id="JAAIUW010000010">
    <property type="protein sequence ID" value="KAF7812271.1"/>
    <property type="molecule type" value="Genomic_DNA"/>
</dbReference>
<reference evidence="1" key="1">
    <citation type="submission" date="2020-09" db="EMBL/GenBank/DDBJ databases">
        <title>Genome-Enabled Discovery of Anthraquinone Biosynthesis in Senna tora.</title>
        <authorList>
            <person name="Kang S.-H."/>
            <person name="Pandey R.P."/>
            <person name="Lee C.-M."/>
            <person name="Sim J.-S."/>
            <person name="Jeong J.-T."/>
            <person name="Choi B.-S."/>
            <person name="Jung M."/>
            <person name="Ginzburg D."/>
            <person name="Zhao K."/>
            <person name="Won S.Y."/>
            <person name="Oh T.-J."/>
            <person name="Yu Y."/>
            <person name="Kim N.-H."/>
            <person name="Lee O.R."/>
            <person name="Lee T.-H."/>
            <person name="Bashyal P."/>
            <person name="Kim T.-S."/>
            <person name="Lee W.-H."/>
            <person name="Kawkins C."/>
            <person name="Kim C.-K."/>
            <person name="Kim J.S."/>
            <person name="Ahn B.O."/>
            <person name="Rhee S.Y."/>
            <person name="Sohng J.K."/>
        </authorList>
    </citation>
    <scope>NUCLEOTIDE SEQUENCE</scope>
    <source>
        <tissue evidence="1">Leaf</tissue>
    </source>
</reference>
<dbReference type="AlphaFoldDB" id="A0A834WAU1"/>
<dbReference type="Proteomes" id="UP000634136">
    <property type="component" value="Unassembled WGS sequence"/>
</dbReference>
<keyword evidence="2" id="KW-1185">Reference proteome</keyword>
<comment type="caution">
    <text evidence="1">The sequence shown here is derived from an EMBL/GenBank/DDBJ whole genome shotgun (WGS) entry which is preliminary data.</text>
</comment>
<gene>
    <name evidence="1" type="ORF">G2W53_033247</name>
</gene>
<dbReference type="PANTHER" id="PTHR45786:SF74">
    <property type="entry name" value="ATP-DEPENDENT DNA HELICASE"/>
    <property type="match status" value="1"/>
</dbReference>
<dbReference type="OrthoDB" id="1937254at2759"/>
<protein>
    <submittedName>
        <fullName evidence="1">Uncharacterized protein</fullName>
    </submittedName>
</protein>